<dbReference type="UniPathway" id="UPA00078"/>
<evidence type="ECO:0000313" key="14">
    <source>
        <dbReference type="Proteomes" id="UP000321960"/>
    </source>
</evidence>
<reference evidence="13" key="4">
    <citation type="submission" date="2023-01" db="EMBL/GenBank/DDBJ databases">
        <title>Draft genome sequence of Methylobacterium oxalidis strain NBRC 107715.</title>
        <authorList>
            <person name="Sun Q."/>
            <person name="Mori K."/>
        </authorList>
    </citation>
    <scope>NUCLEOTIDE SEQUENCE</scope>
    <source>
        <strain evidence="13">NBRC 107715</strain>
    </source>
</reference>
<dbReference type="InterPro" id="IPR015421">
    <property type="entry name" value="PyrdxlP-dep_Trfase_major"/>
</dbReference>
<dbReference type="GO" id="GO:0030170">
    <property type="term" value="F:pyridoxal phosphate binding"/>
    <property type="evidence" value="ECO:0007669"/>
    <property type="project" value="InterPro"/>
</dbReference>
<dbReference type="Gene3D" id="3.40.640.10">
    <property type="entry name" value="Type I PLP-dependent aspartate aminotransferase-like (Major domain)"/>
    <property type="match status" value="1"/>
</dbReference>
<dbReference type="CDD" id="cd06454">
    <property type="entry name" value="KBL_like"/>
    <property type="match status" value="1"/>
</dbReference>
<dbReference type="PANTHER" id="PTHR13693">
    <property type="entry name" value="CLASS II AMINOTRANSFERASE/8-AMINO-7-OXONONANOATE SYNTHASE"/>
    <property type="match status" value="1"/>
</dbReference>
<dbReference type="InterPro" id="IPR004723">
    <property type="entry name" value="AONS_Archaea/Proteobacteria"/>
</dbReference>
<dbReference type="EMBL" id="BSPK01000107">
    <property type="protein sequence ID" value="GLS66631.1"/>
    <property type="molecule type" value="Genomic_DNA"/>
</dbReference>
<dbReference type="EMBL" id="BJZU01000041">
    <property type="protein sequence ID" value="GEP04241.1"/>
    <property type="molecule type" value="Genomic_DNA"/>
</dbReference>
<dbReference type="PROSITE" id="PS00599">
    <property type="entry name" value="AA_TRANSFER_CLASS_2"/>
    <property type="match status" value="1"/>
</dbReference>
<keyword evidence="5 10" id="KW-0808">Transferase</keyword>
<dbReference type="PANTHER" id="PTHR13693:SF100">
    <property type="entry name" value="8-AMINO-7-OXONONANOATE SYNTHASE"/>
    <property type="match status" value="1"/>
</dbReference>
<keyword evidence="6" id="KW-0093">Biotin biosynthesis</keyword>
<evidence type="ECO:0000259" key="11">
    <source>
        <dbReference type="Pfam" id="PF00155"/>
    </source>
</evidence>
<evidence type="ECO:0000256" key="4">
    <source>
        <dbReference type="ARBA" id="ARBA00011738"/>
    </source>
</evidence>
<dbReference type="InterPro" id="IPR004839">
    <property type="entry name" value="Aminotransferase_I/II_large"/>
</dbReference>
<reference evidence="15" key="2">
    <citation type="journal article" date="2019" name="Int. J. Syst. Evol. Microbiol.">
        <title>The Global Catalogue of Microorganisms (GCM) 10K type strain sequencing project: providing services to taxonomists for standard genome sequencing and annotation.</title>
        <authorList>
            <consortium name="The Broad Institute Genomics Platform"/>
            <consortium name="The Broad Institute Genome Sequencing Center for Infectious Disease"/>
            <person name="Wu L."/>
            <person name="Ma J."/>
        </authorList>
    </citation>
    <scope>NUCLEOTIDE SEQUENCE [LARGE SCALE GENOMIC DNA]</scope>
    <source>
        <strain evidence="15">NBRC 107715</strain>
    </source>
</reference>
<evidence type="ECO:0000313" key="13">
    <source>
        <dbReference type="EMBL" id="GLS66631.1"/>
    </source>
</evidence>
<comment type="caution">
    <text evidence="12">The sequence shown here is derived from an EMBL/GenBank/DDBJ whole genome shotgun (WGS) entry which is preliminary data.</text>
</comment>
<evidence type="ECO:0000256" key="10">
    <source>
        <dbReference type="RuleBase" id="RU003693"/>
    </source>
</evidence>
<evidence type="ECO:0000256" key="5">
    <source>
        <dbReference type="ARBA" id="ARBA00022679"/>
    </source>
</evidence>
<dbReference type="Proteomes" id="UP001156856">
    <property type="component" value="Unassembled WGS sequence"/>
</dbReference>
<dbReference type="AlphaFoldDB" id="A0A512J2S4"/>
<gene>
    <name evidence="12" type="primary">bioF</name>
    <name evidence="13" type="ORF">GCM10007888_50140</name>
    <name evidence="12" type="ORF">MOX02_22790</name>
</gene>
<comment type="subunit">
    <text evidence="4 10">Homodimer.</text>
</comment>
<keyword evidence="7 9" id="KW-0663">Pyridoxal phosphate</keyword>
<evidence type="ECO:0000256" key="7">
    <source>
        <dbReference type="ARBA" id="ARBA00022898"/>
    </source>
</evidence>
<protein>
    <recommendedName>
        <fullName evidence="10">8-amino-7-ketopelargonate synthase</fullName>
        <ecNumber evidence="10">2.3.1.47</ecNumber>
    </recommendedName>
</protein>
<dbReference type="SUPFAM" id="SSF53383">
    <property type="entry name" value="PLP-dependent transferases"/>
    <property type="match status" value="1"/>
</dbReference>
<reference evidence="13" key="1">
    <citation type="journal article" date="2014" name="Int. J. Syst. Evol. Microbiol.">
        <title>Complete genome of a new Firmicutes species belonging to the dominant human colonic microbiota ('Ruminococcus bicirculans') reveals two chromosomes and a selective capacity to utilize plant glucans.</title>
        <authorList>
            <consortium name="NISC Comparative Sequencing Program"/>
            <person name="Wegmann U."/>
            <person name="Louis P."/>
            <person name="Goesmann A."/>
            <person name="Henrissat B."/>
            <person name="Duncan S.H."/>
            <person name="Flint H.J."/>
        </authorList>
    </citation>
    <scope>NUCLEOTIDE SEQUENCE</scope>
    <source>
        <strain evidence="13">NBRC 107715</strain>
    </source>
</reference>
<comment type="cofactor">
    <cofactor evidence="1 9 10">
        <name>pyridoxal 5'-phosphate</name>
        <dbReference type="ChEBI" id="CHEBI:597326"/>
    </cofactor>
</comment>
<comment type="pathway">
    <text evidence="2 10">Cofactor biosynthesis; biotin biosynthesis.</text>
</comment>
<comment type="similarity">
    <text evidence="3 10">Belongs to the class-II pyridoxal-phosphate-dependent aminotransferase family. BioF subfamily.</text>
</comment>
<feature type="domain" description="Aminotransferase class I/classII large" evidence="11">
    <location>
        <begin position="47"/>
        <end position="372"/>
    </location>
</feature>
<reference evidence="12 14" key="3">
    <citation type="submission" date="2019-07" db="EMBL/GenBank/DDBJ databases">
        <title>Whole genome shotgun sequence of Methylobacterium oxalidis NBRC 107715.</title>
        <authorList>
            <person name="Hosoyama A."/>
            <person name="Uohara A."/>
            <person name="Ohji S."/>
            <person name="Ichikawa N."/>
        </authorList>
    </citation>
    <scope>NUCLEOTIDE SEQUENCE [LARGE SCALE GENOMIC DNA]</scope>
    <source>
        <strain evidence="12 14">NBRC 107715</strain>
    </source>
</reference>
<evidence type="ECO:0000256" key="8">
    <source>
        <dbReference type="ARBA" id="ARBA00047715"/>
    </source>
</evidence>
<evidence type="ECO:0000313" key="15">
    <source>
        <dbReference type="Proteomes" id="UP001156856"/>
    </source>
</evidence>
<dbReference type="GO" id="GO:0009102">
    <property type="term" value="P:biotin biosynthetic process"/>
    <property type="evidence" value="ECO:0007669"/>
    <property type="project" value="UniProtKB-UniRule"/>
</dbReference>
<name>A0A512J2S4_9HYPH</name>
<dbReference type="RefSeq" id="WP_147025886.1">
    <property type="nucleotide sequence ID" value="NZ_BJZU01000041.1"/>
</dbReference>
<evidence type="ECO:0000256" key="3">
    <source>
        <dbReference type="ARBA" id="ARBA00010008"/>
    </source>
</evidence>
<dbReference type="InterPro" id="IPR015424">
    <property type="entry name" value="PyrdxlP-dep_Trfase"/>
</dbReference>
<feature type="modified residue" description="N6-(pyridoxal phosphate)lysine" evidence="9">
    <location>
        <position position="235"/>
    </location>
</feature>
<evidence type="ECO:0000256" key="2">
    <source>
        <dbReference type="ARBA" id="ARBA00004746"/>
    </source>
</evidence>
<comment type="function">
    <text evidence="10">Catalyzes the decarboxylative condensation of pimeloyl-[acyl-carrier protein] and L-alanine to produce 8-amino-7-oxononanoate (AON), [acyl-carrier protein], and carbon dioxide.</text>
</comment>
<accession>A0A512J2S4</accession>
<dbReference type="EC" id="2.3.1.47" evidence="10"/>
<dbReference type="OrthoDB" id="9807157at2"/>
<dbReference type="Proteomes" id="UP000321960">
    <property type="component" value="Unassembled WGS sequence"/>
</dbReference>
<organism evidence="12 14">
    <name type="scientific">Methylobacterium oxalidis</name>
    <dbReference type="NCBI Taxonomy" id="944322"/>
    <lineage>
        <taxon>Bacteria</taxon>
        <taxon>Pseudomonadati</taxon>
        <taxon>Pseudomonadota</taxon>
        <taxon>Alphaproteobacteria</taxon>
        <taxon>Hyphomicrobiales</taxon>
        <taxon>Methylobacteriaceae</taxon>
        <taxon>Methylobacterium</taxon>
    </lineage>
</organism>
<dbReference type="GO" id="GO:0008710">
    <property type="term" value="F:8-amino-7-oxononanoate synthase activity"/>
    <property type="evidence" value="ECO:0007669"/>
    <property type="project" value="UniProtKB-UniRule"/>
</dbReference>
<dbReference type="NCBIfam" id="TIGR00858">
    <property type="entry name" value="bioF"/>
    <property type="match status" value="1"/>
</dbReference>
<evidence type="ECO:0000313" key="12">
    <source>
        <dbReference type="EMBL" id="GEP04241.1"/>
    </source>
</evidence>
<dbReference type="InterPro" id="IPR001917">
    <property type="entry name" value="Aminotrans_II_pyridoxalP_BS"/>
</dbReference>
<proteinExistence type="inferred from homology"/>
<evidence type="ECO:0000256" key="1">
    <source>
        <dbReference type="ARBA" id="ARBA00001933"/>
    </source>
</evidence>
<dbReference type="Pfam" id="PF00155">
    <property type="entry name" value="Aminotran_1_2"/>
    <property type="match status" value="1"/>
</dbReference>
<keyword evidence="15" id="KW-1185">Reference proteome</keyword>
<evidence type="ECO:0000256" key="9">
    <source>
        <dbReference type="PIRSR" id="PIRSR604723-51"/>
    </source>
</evidence>
<dbReference type="Gene3D" id="3.90.1150.10">
    <property type="entry name" value="Aspartate Aminotransferase, domain 1"/>
    <property type="match status" value="1"/>
</dbReference>
<comment type="catalytic activity">
    <reaction evidence="8 10">
        <text>6-carboxyhexanoyl-[ACP] + L-alanine + H(+) = (8S)-8-amino-7-oxononanoate + holo-[ACP] + CO2</text>
        <dbReference type="Rhea" id="RHEA:42288"/>
        <dbReference type="Rhea" id="RHEA-COMP:9685"/>
        <dbReference type="Rhea" id="RHEA-COMP:9955"/>
        <dbReference type="ChEBI" id="CHEBI:15378"/>
        <dbReference type="ChEBI" id="CHEBI:16526"/>
        <dbReference type="ChEBI" id="CHEBI:57972"/>
        <dbReference type="ChEBI" id="CHEBI:64479"/>
        <dbReference type="ChEBI" id="CHEBI:78846"/>
        <dbReference type="ChEBI" id="CHEBI:149468"/>
        <dbReference type="EC" id="2.3.1.47"/>
    </reaction>
</comment>
<dbReference type="InterPro" id="IPR050087">
    <property type="entry name" value="AON_synthase_class-II"/>
</dbReference>
<sequence>MSDPTVPSLEAFAQGKLAELEAASLRRRLRLTVRAAGAAAERDGRSLVSFSCNDYLGLANDPRVIAAAQDALARYGAGAGGSRLVTGNHPLLDALEARLARHKGKEAALVFGSGYLANLGITPALVGPRDLVLADALSHSCLWAGARVSGAEVVRFRHNDLADLRRLLDRHRGRAKRALILTERVFSMDGDRAPLPELLALAEEFDAWTLVDDAHGLGVVEAGARAPLEMGTLSKSLGSYGGYVCASRAVVDLLMSRARSFVYTTGLPPASAAAALAALEILEAEPERAARPLALARRLTARLGLPEAESAVVPVLVGDAEGALALSGALEERGFLVVAIRPPTVPAGTARLRIALSAAHTEAQVDALAEAVREELRGQRSVRSSRDLAP</sequence>
<dbReference type="InterPro" id="IPR015422">
    <property type="entry name" value="PyrdxlP-dep_Trfase_small"/>
</dbReference>
<evidence type="ECO:0000256" key="6">
    <source>
        <dbReference type="ARBA" id="ARBA00022756"/>
    </source>
</evidence>